<feature type="region of interest" description="Disordered" evidence="4">
    <location>
        <begin position="248"/>
        <end position="274"/>
    </location>
</feature>
<dbReference type="GO" id="GO:0016491">
    <property type="term" value="F:oxidoreductase activity"/>
    <property type="evidence" value="ECO:0007669"/>
    <property type="project" value="UniProtKB-KW"/>
</dbReference>
<evidence type="ECO:0000256" key="1">
    <source>
        <dbReference type="ARBA" id="ARBA00006484"/>
    </source>
</evidence>
<dbReference type="Gene3D" id="3.40.50.720">
    <property type="entry name" value="NAD(P)-binding Rossmann-like Domain"/>
    <property type="match status" value="1"/>
</dbReference>
<dbReference type="Proteomes" id="UP000549695">
    <property type="component" value="Unassembled WGS sequence"/>
</dbReference>
<feature type="region of interest" description="Disordered" evidence="4">
    <location>
        <begin position="359"/>
        <end position="380"/>
    </location>
</feature>
<dbReference type="InterPro" id="IPR057326">
    <property type="entry name" value="KR_dom"/>
</dbReference>
<dbReference type="SMART" id="SM00822">
    <property type="entry name" value="PKS_KR"/>
    <property type="match status" value="1"/>
</dbReference>
<keyword evidence="7" id="KW-1185">Reference proteome</keyword>
<dbReference type="PANTHER" id="PTHR44196">
    <property type="entry name" value="DEHYDROGENASE/REDUCTASE SDR FAMILY MEMBER 7B"/>
    <property type="match status" value="1"/>
</dbReference>
<organism evidence="6 7">
    <name type="scientific">Pseudonocardia alni</name>
    <name type="common">Amycolata alni</name>
    <dbReference type="NCBI Taxonomy" id="33907"/>
    <lineage>
        <taxon>Bacteria</taxon>
        <taxon>Bacillati</taxon>
        <taxon>Actinomycetota</taxon>
        <taxon>Actinomycetes</taxon>
        <taxon>Pseudonocardiales</taxon>
        <taxon>Pseudonocardiaceae</taxon>
        <taxon>Pseudonocardia</taxon>
    </lineage>
</organism>
<evidence type="ECO:0000313" key="7">
    <source>
        <dbReference type="Proteomes" id="UP000549695"/>
    </source>
</evidence>
<feature type="domain" description="Ketoreductase" evidence="5">
    <location>
        <begin position="2"/>
        <end position="186"/>
    </location>
</feature>
<dbReference type="InterPro" id="IPR036291">
    <property type="entry name" value="NAD(P)-bd_dom_sf"/>
</dbReference>
<evidence type="ECO:0000256" key="2">
    <source>
        <dbReference type="ARBA" id="ARBA00023002"/>
    </source>
</evidence>
<dbReference type="RefSeq" id="WP_218899374.1">
    <property type="nucleotide sequence ID" value="NZ_BAAAJZ010000007.1"/>
</dbReference>
<dbReference type="Pfam" id="PF00106">
    <property type="entry name" value="adh_short"/>
    <property type="match status" value="1"/>
</dbReference>
<proteinExistence type="inferred from homology"/>
<evidence type="ECO:0000256" key="3">
    <source>
        <dbReference type="RuleBase" id="RU000363"/>
    </source>
</evidence>
<evidence type="ECO:0000259" key="5">
    <source>
        <dbReference type="SMART" id="SM00822"/>
    </source>
</evidence>
<dbReference type="PANTHER" id="PTHR44196:SF1">
    <property type="entry name" value="DEHYDROGENASE_REDUCTASE SDR FAMILY MEMBER 7B"/>
    <property type="match status" value="1"/>
</dbReference>
<keyword evidence="2" id="KW-0560">Oxidoreductase</keyword>
<accession>A0A852W7G1</accession>
<comment type="caution">
    <text evidence="6">The sequence shown here is derived from an EMBL/GenBank/DDBJ whole genome shotgun (WGS) entry which is preliminary data.</text>
</comment>
<dbReference type="PRINTS" id="PR00080">
    <property type="entry name" value="SDRFAMILY"/>
</dbReference>
<name>A0A852W7G1_PSEA5</name>
<comment type="similarity">
    <text evidence="1 3">Belongs to the short-chain dehydrogenases/reductases (SDR) family.</text>
</comment>
<dbReference type="PRINTS" id="PR00081">
    <property type="entry name" value="GDHRDH"/>
</dbReference>
<protein>
    <submittedName>
        <fullName evidence="6">Short-subunit dehydrogenase</fullName>
    </submittedName>
</protein>
<dbReference type="CDD" id="cd05233">
    <property type="entry name" value="SDR_c"/>
    <property type="match status" value="1"/>
</dbReference>
<sequence>MPTALVTGASRGLGAVYAHELAERGWSVVLVARDAARLADVAERIGRATGAIVEVLPADLTEPAGLAAVERRITDRDLPIELLVNNAGVETDAVFAEAPVEALTVEIDLNVTALMRLTRAAVPAMTARGRGGVLNIASFAGYLASGGNAYGASKSWVLAFSDTVAASLHGTGVTVTAVAAGRIRTDDDPQGPLWLDPRDVVRRSLDDLARGRTLSAPGWVYRALVGYLEAPRTALRLAARVAGRGRERCERLERGSGHTRPSPVPTPFRDAPAPARQPAVTVHEVGPATPVPPVLPEEPARPAHVAAAIFPAPRVSGTGPLPVVTRPAGTGAGTGAAPVRPAAARAAASATARAAVRRLPAAPRPVQPARDAATVRLAAG</sequence>
<reference evidence="6 7" key="1">
    <citation type="submission" date="2020-07" db="EMBL/GenBank/DDBJ databases">
        <title>Sequencing the genomes of 1000 actinobacteria strains.</title>
        <authorList>
            <person name="Klenk H.-P."/>
        </authorList>
    </citation>
    <scope>NUCLEOTIDE SEQUENCE [LARGE SCALE GENOMIC DNA]</scope>
    <source>
        <strain evidence="6 7">DSM 44749</strain>
    </source>
</reference>
<dbReference type="GeneID" id="98055425"/>
<dbReference type="AlphaFoldDB" id="A0A852W7G1"/>
<evidence type="ECO:0000256" key="4">
    <source>
        <dbReference type="SAM" id="MobiDB-lite"/>
    </source>
</evidence>
<dbReference type="GO" id="GO:0016020">
    <property type="term" value="C:membrane"/>
    <property type="evidence" value="ECO:0007669"/>
    <property type="project" value="TreeGrafter"/>
</dbReference>
<evidence type="ECO:0000313" key="6">
    <source>
        <dbReference type="EMBL" id="NYG04490.1"/>
    </source>
</evidence>
<dbReference type="InterPro" id="IPR002347">
    <property type="entry name" value="SDR_fam"/>
</dbReference>
<dbReference type="SUPFAM" id="SSF51735">
    <property type="entry name" value="NAD(P)-binding Rossmann-fold domains"/>
    <property type="match status" value="1"/>
</dbReference>
<dbReference type="EMBL" id="JACCCZ010000001">
    <property type="protein sequence ID" value="NYG04490.1"/>
    <property type="molecule type" value="Genomic_DNA"/>
</dbReference>
<gene>
    <name evidence="6" type="ORF">HDA37_004775</name>
</gene>